<dbReference type="GO" id="GO:0003924">
    <property type="term" value="F:GTPase activity"/>
    <property type="evidence" value="ECO:0007669"/>
    <property type="project" value="InterPro"/>
</dbReference>
<evidence type="ECO:0000313" key="6">
    <source>
        <dbReference type="Proteomes" id="UP000663850"/>
    </source>
</evidence>
<dbReference type="InterPro" id="IPR024156">
    <property type="entry name" value="Small_GTPase_ARF"/>
</dbReference>
<sequence>MLQEFLTRLFPSKKNEKRILIVGLDYTGKTRFLYRMHLGETVTTIPTIWYVLICFNIETVKVPTSGCRSSLHLTCWDVGGCDKIRPLLRHYTAGTEALIWVLNSNDRERLPEVIAELKIILGIVEGERGEDANLVPCLILANKKDLQACTVFAASPISDNFLSAITPAMDWLYDIISGEQLEECRLQNLKPHVQVFKGLAEKLNSWVEQASTDQQNSLKHSRQLAFRPGIIVHT</sequence>
<feature type="binding site" evidence="3">
    <location>
        <begin position="23"/>
        <end position="30"/>
    </location>
    <ligand>
        <name>GTP</name>
        <dbReference type="ChEBI" id="CHEBI:37565"/>
    </ligand>
</feature>
<dbReference type="PROSITE" id="PS51417">
    <property type="entry name" value="ARF"/>
    <property type="match status" value="1"/>
</dbReference>
<proteinExistence type="predicted"/>
<keyword evidence="1 3" id="KW-0547">Nucleotide-binding</keyword>
<dbReference type="Pfam" id="PF00025">
    <property type="entry name" value="Arf"/>
    <property type="match status" value="1"/>
</dbReference>
<keyword evidence="4" id="KW-0479">Metal-binding</keyword>
<name>A0A8H3HKD7_9AGAM</name>
<protein>
    <submittedName>
        <fullName evidence="5">Uncharacterized protein</fullName>
    </submittedName>
</protein>
<evidence type="ECO:0000256" key="1">
    <source>
        <dbReference type="ARBA" id="ARBA00022741"/>
    </source>
</evidence>
<evidence type="ECO:0000256" key="2">
    <source>
        <dbReference type="ARBA" id="ARBA00023134"/>
    </source>
</evidence>
<dbReference type="SUPFAM" id="SSF52540">
    <property type="entry name" value="P-loop containing nucleoside triphosphate hydrolases"/>
    <property type="match status" value="1"/>
</dbReference>
<keyword evidence="4" id="KW-0460">Magnesium</keyword>
<dbReference type="PANTHER" id="PTHR11711">
    <property type="entry name" value="ADP RIBOSYLATION FACTOR-RELATED"/>
    <property type="match status" value="1"/>
</dbReference>
<dbReference type="GO" id="GO:0046872">
    <property type="term" value="F:metal ion binding"/>
    <property type="evidence" value="ECO:0007669"/>
    <property type="project" value="UniProtKB-KW"/>
</dbReference>
<evidence type="ECO:0000256" key="4">
    <source>
        <dbReference type="PIRSR" id="PIRSR606689-2"/>
    </source>
</evidence>
<feature type="binding site" evidence="3">
    <location>
        <begin position="142"/>
        <end position="145"/>
    </location>
    <ligand>
        <name>GTP</name>
        <dbReference type="ChEBI" id="CHEBI:37565"/>
    </ligand>
</feature>
<dbReference type="GO" id="GO:0005525">
    <property type="term" value="F:GTP binding"/>
    <property type="evidence" value="ECO:0007669"/>
    <property type="project" value="UniProtKB-KW"/>
</dbReference>
<reference evidence="5" key="1">
    <citation type="submission" date="2021-01" db="EMBL/GenBank/DDBJ databases">
        <authorList>
            <person name="Kaushik A."/>
        </authorList>
    </citation>
    <scope>NUCLEOTIDE SEQUENCE</scope>
    <source>
        <strain evidence="5">Type strain: AG8-Rh-89/</strain>
    </source>
</reference>
<dbReference type="EMBL" id="CAJMWZ010006550">
    <property type="protein sequence ID" value="CAE6524143.1"/>
    <property type="molecule type" value="Genomic_DNA"/>
</dbReference>
<dbReference type="SMART" id="SM00177">
    <property type="entry name" value="ARF"/>
    <property type="match status" value="1"/>
</dbReference>
<feature type="binding site" evidence="3">
    <location>
        <position position="80"/>
    </location>
    <ligand>
        <name>GTP</name>
        <dbReference type="ChEBI" id="CHEBI:37565"/>
    </ligand>
</feature>
<evidence type="ECO:0000256" key="3">
    <source>
        <dbReference type="PIRSR" id="PIRSR606689-1"/>
    </source>
</evidence>
<feature type="binding site" evidence="4">
    <location>
        <position position="47"/>
    </location>
    <ligand>
        <name>Mg(2+)</name>
        <dbReference type="ChEBI" id="CHEBI:18420"/>
    </ligand>
</feature>
<accession>A0A8H3HKD7</accession>
<evidence type="ECO:0000313" key="5">
    <source>
        <dbReference type="EMBL" id="CAE6524143.1"/>
    </source>
</evidence>
<dbReference type="Proteomes" id="UP000663850">
    <property type="component" value="Unassembled WGS sequence"/>
</dbReference>
<comment type="caution">
    <text evidence="5">The sequence shown here is derived from an EMBL/GenBank/DDBJ whole genome shotgun (WGS) entry which is preliminary data.</text>
</comment>
<dbReference type="InterPro" id="IPR027417">
    <property type="entry name" value="P-loop_NTPase"/>
</dbReference>
<dbReference type="Gene3D" id="3.40.50.300">
    <property type="entry name" value="P-loop containing nucleotide triphosphate hydrolases"/>
    <property type="match status" value="1"/>
</dbReference>
<keyword evidence="2 3" id="KW-0342">GTP-binding</keyword>
<gene>
    <name evidence="5" type="ORF">RDB_LOCUS122006</name>
</gene>
<feature type="binding site" evidence="4">
    <location>
        <position position="30"/>
    </location>
    <ligand>
        <name>Mg(2+)</name>
        <dbReference type="ChEBI" id="CHEBI:18420"/>
    </ligand>
</feature>
<dbReference type="InterPro" id="IPR006689">
    <property type="entry name" value="Small_GTPase_ARF/SAR"/>
</dbReference>
<organism evidence="5 6">
    <name type="scientific">Rhizoctonia solani</name>
    <dbReference type="NCBI Taxonomy" id="456999"/>
    <lineage>
        <taxon>Eukaryota</taxon>
        <taxon>Fungi</taxon>
        <taxon>Dikarya</taxon>
        <taxon>Basidiomycota</taxon>
        <taxon>Agaricomycotina</taxon>
        <taxon>Agaricomycetes</taxon>
        <taxon>Cantharellales</taxon>
        <taxon>Ceratobasidiaceae</taxon>
        <taxon>Rhizoctonia</taxon>
    </lineage>
</organism>
<dbReference type="AlphaFoldDB" id="A0A8H3HKD7"/>